<feature type="domain" description="Novel STAND NTPase 3" evidence="1">
    <location>
        <begin position="165"/>
        <end position="323"/>
    </location>
</feature>
<dbReference type="Gene3D" id="1.25.10.10">
    <property type="entry name" value="Leucine-rich Repeat Variant"/>
    <property type="match status" value="1"/>
</dbReference>
<dbReference type="InterPro" id="IPR011989">
    <property type="entry name" value="ARM-like"/>
</dbReference>
<keyword evidence="3" id="KW-1185">Reference proteome</keyword>
<dbReference type="Proteomes" id="UP001594351">
    <property type="component" value="Unassembled WGS sequence"/>
</dbReference>
<dbReference type="InterPro" id="IPR016024">
    <property type="entry name" value="ARM-type_fold"/>
</dbReference>
<sequence>MMRKIHVYLNELREEKECNVKREKLISILEELEPIILAEFYSTIRRPFSPFLMVQEIDNADVALLFLGNQDTAELKETYYQAYGEGIPVFIVADSDKTGDILFRQELLQRHPHFIANDELSTALKLKEHLTDFFYRELRTIFVPRYSQVQAKSLIEGYQRDWQVFVPPAVFAHAQQVLANNNFIILYGPAHSGKTCLARNLMKQYYHNGYQLNEILSPILSPRMFINFMKSNQKIITCFDTKAYTYEWDLQVTAGIMRIFFATLEKWTDPSHPMILIISNKKISDMIETFQKQEWSSLSDCAVYIPPYQLSSSEVDEVVEKHLTYYSTPDFRHQELKQFFQDMYSSETTPSLLFYTMRFGLFPQRPTSITKLKDIRNLKLLTQKRLFQFYLQSASLKELLILYVVLATEMELDYKNFEQLINHVYHFSLYMEGKIIDYNPQKQQWIDHIFNELNGSVLRRYRYDEEDRVVFAHETFRNTVNRYFKRHARKPSHRIIGEAIVEFLMKQSFQQGKFFAIRFLFDHYRAFSLSFRKKVLYSLVRDPDKEVRAHLVRNLYRLYYLIGKEGHAILNHLLHDPETHVRMEHGRAFGIKFNTVQHIHEQVLEKIKQDEEPRVRRSLAQYLSIDYPSQSDRAKQIITEMSRDKADDVKGGIIFGLINNYHLLDQDGKTLVNDLLNHKSDTIIRDLARVCTYLPYETLRTSLQSLCHYLSHSSSSFVRAHIVRAIGGKLERFPQQTK</sequence>
<protein>
    <submittedName>
        <fullName evidence="2">HEAT repeat domain-containing protein</fullName>
    </submittedName>
</protein>
<feature type="non-terminal residue" evidence="2">
    <location>
        <position position="738"/>
    </location>
</feature>
<comment type="caution">
    <text evidence="2">The sequence shown here is derived from an EMBL/GenBank/DDBJ whole genome shotgun (WGS) entry which is preliminary data.</text>
</comment>
<evidence type="ECO:0000259" key="1">
    <source>
        <dbReference type="Pfam" id="PF20720"/>
    </source>
</evidence>
<dbReference type="InterPro" id="IPR027417">
    <property type="entry name" value="P-loop_NTPase"/>
</dbReference>
<dbReference type="SUPFAM" id="SSF48371">
    <property type="entry name" value="ARM repeat"/>
    <property type="match status" value="1"/>
</dbReference>
<accession>A0ABV6Z017</accession>
<proteinExistence type="predicted"/>
<organism evidence="2 3">
    <name type="scientific">candidate division CSSED10-310 bacterium</name>
    <dbReference type="NCBI Taxonomy" id="2855610"/>
    <lineage>
        <taxon>Bacteria</taxon>
        <taxon>Bacteria division CSSED10-310</taxon>
    </lineage>
</organism>
<reference evidence="2 3" key="1">
    <citation type="submission" date="2024-09" db="EMBL/GenBank/DDBJ databases">
        <title>Laminarin stimulates single cell rates of sulfate reduction while oxygen inhibits transcriptomic activity in coastal marine sediment.</title>
        <authorList>
            <person name="Lindsay M."/>
            <person name="Orcutt B."/>
            <person name="Emerson D."/>
            <person name="Stepanauskas R."/>
            <person name="D'Angelo T."/>
        </authorList>
    </citation>
    <scope>NUCLEOTIDE SEQUENCE [LARGE SCALE GENOMIC DNA]</scope>
    <source>
        <strain evidence="2">SAG AM-311-K15</strain>
    </source>
</reference>
<evidence type="ECO:0000313" key="2">
    <source>
        <dbReference type="EMBL" id="MFC1851777.1"/>
    </source>
</evidence>
<dbReference type="EMBL" id="JBHPBY010000224">
    <property type="protein sequence ID" value="MFC1851777.1"/>
    <property type="molecule type" value="Genomic_DNA"/>
</dbReference>
<evidence type="ECO:0000313" key="3">
    <source>
        <dbReference type="Proteomes" id="UP001594351"/>
    </source>
</evidence>
<dbReference type="InterPro" id="IPR049050">
    <property type="entry name" value="nSTAND3"/>
</dbReference>
<name>A0ABV6Z017_UNCC1</name>
<gene>
    <name evidence="2" type="ORF">ACFL27_16420</name>
</gene>
<dbReference type="SUPFAM" id="SSF52540">
    <property type="entry name" value="P-loop containing nucleoside triphosphate hydrolases"/>
    <property type="match status" value="1"/>
</dbReference>
<dbReference type="Pfam" id="PF20720">
    <property type="entry name" value="nSTAND3"/>
    <property type="match status" value="1"/>
</dbReference>